<proteinExistence type="predicted"/>
<dbReference type="OrthoDB" id="836517at2"/>
<evidence type="ECO:0000313" key="1">
    <source>
        <dbReference type="EMBL" id="SHE71795.1"/>
    </source>
</evidence>
<accession>A0A1M4VSF1</accession>
<dbReference type="RefSeq" id="WP_072838359.1">
    <property type="nucleotide sequence ID" value="NZ_FQVF01000003.1"/>
</dbReference>
<protein>
    <submittedName>
        <fullName evidence="1">Uncharacterized protein</fullName>
    </submittedName>
</protein>
<dbReference type="EMBL" id="FQVF01000003">
    <property type="protein sequence ID" value="SHE71795.1"/>
    <property type="molecule type" value="Genomic_DNA"/>
</dbReference>
<dbReference type="AlphaFoldDB" id="A0A1M4VSF1"/>
<name>A0A1M4VSF1_9GAMM</name>
<gene>
    <name evidence="1" type="ORF">SAMN02745753_00730</name>
</gene>
<sequence>MYVFLNYEDDPTEAYIDARDKMTGEEKAEVREEIRKLDKAFPEHFASLYKGDPKFSGCPYHETLKKYIPTQEKVVSDELHEIEKQSGVIE</sequence>
<evidence type="ECO:0000313" key="2">
    <source>
        <dbReference type="Proteomes" id="UP000184517"/>
    </source>
</evidence>
<organism evidence="1 2">
    <name type="scientific">Marinomonas polaris DSM 16579</name>
    <dbReference type="NCBI Taxonomy" id="1122206"/>
    <lineage>
        <taxon>Bacteria</taxon>
        <taxon>Pseudomonadati</taxon>
        <taxon>Pseudomonadota</taxon>
        <taxon>Gammaproteobacteria</taxon>
        <taxon>Oceanospirillales</taxon>
        <taxon>Oceanospirillaceae</taxon>
        <taxon>Marinomonas</taxon>
    </lineage>
</organism>
<dbReference type="Proteomes" id="UP000184517">
    <property type="component" value="Unassembled WGS sequence"/>
</dbReference>
<keyword evidence="2" id="KW-1185">Reference proteome</keyword>
<reference evidence="2" key="1">
    <citation type="submission" date="2016-11" db="EMBL/GenBank/DDBJ databases">
        <authorList>
            <person name="Varghese N."/>
            <person name="Submissions S."/>
        </authorList>
    </citation>
    <scope>NUCLEOTIDE SEQUENCE [LARGE SCALE GENOMIC DNA]</scope>
    <source>
        <strain evidence="2">DSM 16579</strain>
    </source>
</reference>
<dbReference type="STRING" id="1122206.SAMN02745753_00730"/>